<accession>A0A098LDR5</accession>
<dbReference type="Proteomes" id="UP000030185">
    <property type="component" value="Unassembled WGS sequence"/>
</dbReference>
<organism evidence="1 2">
    <name type="scientific">Sporocytophaga myxococcoides</name>
    <dbReference type="NCBI Taxonomy" id="153721"/>
    <lineage>
        <taxon>Bacteria</taxon>
        <taxon>Pseudomonadati</taxon>
        <taxon>Bacteroidota</taxon>
        <taxon>Cytophagia</taxon>
        <taxon>Cytophagales</taxon>
        <taxon>Cytophagaceae</taxon>
        <taxon>Sporocytophaga</taxon>
    </lineage>
</organism>
<dbReference type="STRING" id="153721.MYP_1822"/>
<comment type="caution">
    <text evidence="1">The sequence shown here is derived from an EMBL/GenBank/DDBJ whole genome shotgun (WGS) entry which is preliminary data.</text>
</comment>
<dbReference type="AlphaFoldDB" id="A0A098LDR5"/>
<dbReference type="EMBL" id="BBLT01000003">
    <property type="protein sequence ID" value="GAL84594.1"/>
    <property type="molecule type" value="Genomic_DNA"/>
</dbReference>
<reference evidence="1 2" key="1">
    <citation type="submission" date="2014-09" db="EMBL/GenBank/DDBJ databases">
        <title>Sporocytophaga myxococcoides PG-01 genome sequencing.</title>
        <authorList>
            <person name="Liu L."/>
            <person name="Gao P.J."/>
            <person name="Chen G.J."/>
            <person name="Wang L.S."/>
        </authorList>
    </citation>
    <scope>NUCLEOTIDE SEQUENCE [LARGE SCALE GENOMIC DNA]</scope>
    <source>
        <strain evidence="1 2">PG-01</strain>
    </source>
</reference>
<evidence type="ECO:0000313" key="1">
    <source>
        <dbReference type="EMBL" id="GAL84594.1"/>
    </source>
</evidence>
<evidence type="ECO:0000313" key="2">
    <source>
        <dbReference type="Proteomes" id="UP000030185"/>
    </source>
</evidence>
<protein>
    <recommendedName>
        <fullName evidence="3">FeoB-associated Cys-rich membrane protein</fullName>
    </recommendedName>
</protein>
<name>A0A098LDR5_9BACT</name>
<proteinExistence type="predicted"/>
<evidence type="ECO:0008006" key="3">
    <source>
        <dbReference type="Google" id="ProtNLM"/>
    </source>
</evidence>
<sequence>MIGVLFILSLAYLIRLGYRSFSQKGHCNKGCSCSSVDLKKIEKELSQKQL</sequence>
<gene>
    <name evidence="1" type="ORF">MYP_1822</name>
</gene>
<keyword evidence="2" id="KW-1185">Reference proteome</keyword>